<evidence type="ECO:0000256" key="1">
    <source>
        <dbReference type="SAM" id="Phobius"/>
    </source>
</evidence>
<keyword evidence="1" id="KW-1133">Transmembrane helix</keyword>
<sequence>MNWYLTVIKKYADISGRARRKEYWMFVLINMLIAIVIWILGAIIGDTKGLISVSLSGLYSLFIFLPYWTVTIRRLHDTNKSGWWILINLIPFFGQIIMFIFMVIDSDPDTNSYGPNPKQAPEPE</sequence>
<organism evidence="2 3">
    <name type="scientific">Gimesia panareensis</name>
    <dbReference type="NCBI Taxonomy" id="2527978"/>
    <lineage>
        <taxon>Bacteria</taxon>
        <taxon>Pseudomonadati</taxon>
        <taxon>Planctomycetota</taxon>
        <taxon>Planctomycetia</taxon>
        <taxon>Planctomycetales</taxon>
        <taxon>Planctomycetaceae</taxon>
        <taxon>Gimesia</taxon>
    </lineage>
</organism>
<evidence type="ECO:0000313" key="3">
    <source>
        <dbReference type="Proteomes" id="UP000315647"/>
    </source>
</evidence>
<feature type="transmembrane region" description="Helical" evidence="1">
    <location>
        <begin position="23"/>
        <end position="44"/>
    </location>
</feature>
<proteinExistence type="predicted"/>
<dbReference type="Pfam" id="PF05656">
    <property type="entry name" value="DUF805"/>
    <property type="match status" value="1"/>
</dbReference>
<dbReference type="Proteomes" id="UP000315647">
    <property type="component" value="Chromosome"/>
</dbReference>
<keyword evidence="1" id="KW-0472">Membrane</keyword>
<dbReference type="RefSeq" id="WP_145451183.1">
    <property type="nucleotide sequence ID" value="NZ_CP037421.1"/>
</dbReference>
<accession>A0A517QB37</accession>
<dbReference type="PANTHER" id="PTHR34980:SF2">
    <property type="entry name" value="INNER MEMBRANE PROTEIN YHAH-RELATED"/>
    <property type="match status" value="1"/>
</dbReference>
<evidence type="ECO:0000313" key="2">
    <source>
        <dbReference type="EMBL" id="QDT28842.1"/>
    </source>
</evidence>
<name>A0A517QB37_9PLAN</name>
<protein>
    <submittedName>
        <fullName evidence="2">Inner membrane protein YhaH</fullName>
    </submittedName>
</protein>
<reference evidence="2 3" key="1">
    <citation type="submission" date="2019-03" db="EMBL/GenBank/DDBJ databases">
        <title>Deep-cultivation of Planctomycetes and their phenomic and genomic characterization uncovers novel biology.</title>
        <authorList>
            <person name="Wiegand S."/>
            <person name="Jogler M."/>
            <person name="Boedeker C."/>
            <person name="Pinto D."/>
            <person name="Vollmers J."/>
            <person name="Rivas-Marin E."/>
            <person name="Kohn T."/>
            <person name="Peeters S.H."/>
            <person name="Heuer A."/>
            <person name="Rast P."/>
            <person name="Oberbeckmann S."/>
            <person name="Bunk B."/>
            <person name="Jeske O."/>
            <person name="Meyerdierks A."/>
            <person name="Storesund J.E."/>
            <person name="Kallscheuer N."/>
            <person name="Luecker S."/>
            <person name="Lage O.M."/>
            <person name="Pohl T."/>
            <person name="Merkel B.J."/>
            <person name="Hornburger P."/>
            <person name="Mueller R.-W."/>
            <person name="Bruemmer F."/>
            <person name="Labrenz M."/>
            <person name="Spormann A.M."/>
            <person name="Op den Camp H."/>
            <person name="Overmann J."/>
            <person name="Amann R."/>
            <person name="Jetten M.S.M."/>
            <person name="Mascher T."/>
            <person name="Medema M.H."/>
            <person name="Devos D.P."/>
            <person name="Kaster A.-K."/>
            <person name="Ovreas L."/>
            <person name="Rohde M."/>
            <person name="Galperin M.Y."/>
            <person name="Jogler C."/>
        </authorList>
    </citation>
    <scope>NUCLEOTIDE SEQUENCE [LARGE SCALE GENOMIC DNA]</scope>
    <source>
        <strain evidence="2 3">Enr10</strain>
    </source>
</reference>
<gene>
    <name evidence="2" type="primary">yhaH</name>
    <name evidence="2" type="ORF">Enr10x_41880</name>
</gene>
<feature type="transmembrane region" description="Helical" evidence="1">
    <location>
        <begin position="82"/>
        <end position="104"/>
    </location>
</feature>
<dbReference type="PANTHER" id="PTHR34980">
    <property type="entry name" value="INNER MEMBRANE PROTEIN-RELATED-RELATED"/>
    <property type="match status" value="1"/>
</dbReference>
<dbReference type="AlphaFoldDB" id="A0A517QB37"/>
<dbReference type="InterPro" id="IPR008523">
    <property type="entry name" value="DUF805"/>
</dbReference>
<dbReference type="EMBL" id="CP037421">
    <property type="protein sequence ID" value="QDT28842.1"/>
    <property type="molecule type" value="Genomic_DNA"/>
</dbReference>
<feature type="transmembrane region" description="Helical" evidence="1">
    <location>
        <begin position="50"/>
        <end position="70"/>
    </location>
</feature>
<keyword evidence="1" id="KW-0812">Transmembrane</keyword>
<dbReference type="GO" id="GO:0005886">
    <property type="term" value="C:plasma membrane"/>
    <property type="evidence" value="ECO:0007669"/>
    <property type="project" value="TreeGrafter"/>
</dbReference>
<keyword evidence="3" id="KW-1185">Reference proteome</keyword>